<evidence type="ECO:0000313" key="3">
    <source>
        <dbReference type="Proteomes" id="UP000294292"/>
    </source>
</evidence>
<dbReference type="PANTHER" id="PTHR14359:SF6">
    <property type="entry name" value="PHOSPHOPANTOTHENOYLCYSTEINE DECARBOXYLASE"/>
    <property type="match status" value="1"/>
</dbReference>
<dbReference type="Gene3D" id="3.40.50.1950">
    <property type="entry name" value="Flavin prenyltransferase-like"/>
    <property type="match status" value="1"/>
</dbReference>
<dbReference type="InterPro" id="IPR003382">
    <property type="entry name" value="Flavoprotein"/>
</dbReference>
<dbReference type="EMBL" id="CP038015">
    <property type="protein sequence ID" value="QBP40128.1"/>
    <property type="molecule type" value="Genomic_DNA"/>
</dbReference>
<dbReference type="GO" id="GO:0004633">
    <property type="term" value="F:phosphopantothenoylcysteine decarboxylase activity"/>
    <property type="evidence" value="ECO:0007669"/>
    <property type="project" value="TreeGrafter"/>
</dbReference>
<dbReference type="GO" id="GO:0071513">
    <property type="term" value="C:phosphopantothenoylcysteine decarboxylase complex"/>
    <property type="evidence" value="ECO:0007669"/>
    <property type="project" value="TreeGrafter"/>
</dbReference>
<evidence type="ECO:0000259" key="1">
    <source>
        <dbReference type="Pfam" id="PF02441"/>
    </source>
</evidence>
<dbReference type="OrthoDB" id="2395518at2"/>
<feature type="domain" description="Flavoprotein" evidence="1">
    <location>
        <begin position="6"/>
        <end position="164"/>
    </location>
</feature>
<dbReference type="GO" id="GO:0015937">
    <property type="term" value="P:coenzyme A biosynthetic process"/>
    <property type="evidence" value="ECO:0007669"/>
    <property type="project" value="TreeGrafter"/>
</dbReference>
<dbReference type="Pfam" id="PF02441">
    <property type="entry name" value="Flavoprotein"/>
    <property type="match status" value="1"/>
</dbReference>
<dbReference type="KEGG" id="panc:E2636_02710"/>
<dbReference type="RefSeq" id="WP_134208775.1">
    <property type="nucleotide sequence ID" value="NZ_CP038015.1"/>
</dbReference>
<accession>A0A4P6ZVS5</accession>
<proteinExistence type="predicted"/>
<dbReference type="SUPFAM" id="SSF52507">
    <property type="entry name" value="Homo-oligomeric flavin-containing Cys decarboxylases, HFCD"/>
    <property type="match status" value="1"/>
</dbReference>
<sequence length="180" mass="19894">MSRPTNILLGLTGSINLLNIYPYITEIQNHFNCRMHIMMTPSAQTFIPASTLIHSIDGKVFVDLTEKGEFKMPHVELTHWADVIIILPASANTLAKTAHGFAQDIVSATVLAADTPTILFPSMYLGMWKKNNVQRNVEILREDGFIVYPSPNPNHGGTSIITGGSIPTPKEVCRFIAEYV</sequence>
<protein>
    <recommendedName>
        <fullName evidence="1">Flavoprotein domain-containing protein</fullName>
    </recommendedName>
</protein>
<evidence type="ECO:0000313" key="2">
    <source>
        <dbReference type="EMBL" id="QBP40128.1"/>
    </source>
</evidence>
<dbReference type="AlphaFoldDB" id="A0A4P6ZVS5"/>
<name>A0A4P6ZVS5_9BACL</name>
<dbReference type="PANTHER" id="PTHR14359">
    <property type="entry name" value="HOMO-OLIGOMERIC FLAVIN CONTAINING CYS DECARBOXYLASE FAMILY"/>
    <property type="match status" value="1"/>
</dbReference>
<organism evidence="2 3">
    <name type="scientific">Paenisporosarcina antarctica</name>
    <dbReference type="NCBI Taxonomy" id="417367"/>
    <lineage>
        <taxon>Bacteria</taxon>
        <taxon>Bacillati</taxon>
        <taxon>Bacillota</taxon>
        <taxon>Bacilli</taxon>
        <taxon>Bacillales</taxon>
        <taxon>Caryophanaceae</taxon>
        <taxon>Paenisporosarcina</taxon>
    </lineage>
</organism>
<reference evidence="2 3" key="1">
    <citation type="submission" date="2019-03" db="EMBL/GenBank/DDBJ databases">
        <title>Complete genome sequence of Paenisporosarcina antarctica CGMCC 1.6503T.</title>
        <authorList>
            <person name="Rong J.-C."/>
            <person name="Chi N.-Y."/>
            <person name="Zhang Q.-F."/>
        </authorList>
    </citation>
    <scope>NUCLEOTIDE SEQUENCE [LARGE SCALE GENOMIC DNA]</scope>
    <source>
        <strain evidence="2 3">CGMCC 1.6503</strain>
    </source>
</reference>
<gene>
    <name evidence="2" type="ORF">E2636_02710</name>
</gene>
<dbReference type="InterPro" id="IPR036551">
    <property type="entry name" value="Flavin_trans-like"/>
</dbReference>
<keyword evidence="3" id="KW-1185">Reference proteome</keyword>
<dbReference type="Proteomes" id="UP000294292">
    <property type="component" value="Chromosome"/>
</dbReference>
<dbReference type="GO" id="GO:0010181">
    <property type="term" value="F:FMN binding"/>
    <property type="evidence" value="ECO:0007669"/>
    <property type="project" value="TreeGrafter"/>
</dbReference>